<reference evidence="3" key="1">
    <citation type="submission" date="2017-05" db="EMBL/GenBank/DDBJ databases">
        <title>Complete and WGS of Bordetella genogroups.</title>
        <authorList>
            <person name="Spilker T."/>
            <person name="Lipuma J."/>
        </authorList>
    </citation>
    <scope>NUCLEOTIDE SEQUENCE [LARGE SCALE GENOMIC DNA]</scope>
    <source>
        <strain evidence="3">AU18089</strain>
    </source>
</reference>
<protein>
    <submittedName>
        <fullName evidence="2">Peptidase M14</fullName>
    </submittedName>
</protein>
<dbReference type="Proteomes" id="UP000216947">
    <property type="component" value="Unassembled WGS sequence"/>
</dbReference>
<gene>
    <name evidence="2" type="ORF">CAL19_11280</name>
</gene>
<feature type="domain" description="Peptidase M14" evidence="1">
    <location>
        <begin position="321"/>
        <end position="388"/>
    </location>
</feature>
<evidence type="ECO:0000313" key="2">
    <source>
        <dbReference type="EMBL" id="OZI17694.1"/>
    </source>
</evidence>
<dbReference type="Gene3D" id="3.40.630.10">
    <property type="entry name" value="Zn peptidases"/>
    <property type="match status" value="1"/>
</dbReference>
<name>A0A261QY53_9BORD</name>
<evidence type="ECO:0000313" key="3">
    <source>
        <dbReference type="Proteomes" id="UP000216947"/>
    </source>
</evidence>
<evidence type="ECO:0000259" key="1">
    <source>
        <dbReference type="Pfam" id="PF00246"/>
    </source>
</evidence>
<dbReference type="GO" id="GO:0008270">
    <property type="term" value="F:zinc ion binding"/>
    <property type="evidence" value="ECO:0007669"/>
    <property type="project" value="InterPro"/>
</dbReference>
<sequence>MILLDTRIERTLDAWLRQYGDRAWAGATLEGWVFEGLQARRAAQARLAEMGVRATLRSAYKPLLHFFLEEADTTDLAAVIAHYPVHPLARPNRFTLEAYPLAGLLGTATLQFVPGTDDLHYRIELHYRDGRRSDHSVYAPNRIVSADDATPLLSPAGWLRVRDAAGNAVTDAAHATEFELAFSAAVDAVRAHEWPGQAPHFERLDIRIDVPGMEFDAGGDGGLVSTYEALHEDVYFTLIEFFQRHAGLPPGDRRLRPGQIVPDVRHTTGPARVHVSTRAFDPPAALVQAAPTPLEAIQAPLEPAQIAAHMAALGGMPIQARSRQGRPVLGAYIAGPGPAVFISGGQHANETSGVVGALRAAHALLDEGEAHFALVAAENPDGYALHRELCLQHPRHMHHAARYSALGDDVAYRTHAPFFEQEARRAALRASGARLHINLHGYPAHEWTRPLSGYLPRQFESWTLPKGFFLLLRHHPGWAEAAGTLMDALCGRLAQVPGLAAFNARQAALCEAHALEKAFATRHGIACVVVESVQEMAPLSLIAEYPDETVYGAEFRQAHTVQMETVLAAVAAYRSLAHRWADLPVDADNAP</sequence>
<dbReference type="EMBL" id="NEVK01000006">
    <property type="protein sequence ID" value="OZI17694.1"/>
    <property type="molecule type" value="Genomic_DNA"/>
</dbReference>
<proteinExistence type="predicted"/>
<dbReference type="Pfam" id="PF00246">
    <property type="entry name" value="Peptidase_M14"/>
    <property type="match status" value="1"/>
</dbReference>
<dbReference type="GO" id="GO:0006508">
    <property type="term" value="P:proteolysis"/>
    <property type="evidence" value="ECO:0007669"/>
    <property type="project" value="InterPro"/>
</dbReference>
<dbReference type="GO" id="GO:0004181">
    <property type="term" value="F:metallocarboxypeptidase activity"/>
    <property type="evidence" value="ECO:0007669"/>
    <property type="project" value="InterPro"/>
</dbReference>
<dbReference type="AlphaFoldDB" id="A0A261QY53"/>
<keyword evidence="3" id="KW-1185">Reference proteome</keyword>
<dbReference type="SUPFAM" id="SSF53187">
    <property type="entry name" value="Zn-dependent exopeptidases"/>
    <property type="match status" value="1"/>
</dbReference>
<comment type="caution">
    <text evidence="2">The sequence shown here is derived from an EMBL/GenBank/DDBJ whole genome shotgun (WGS) entry which is preliminary data.</text>
</comment>
<dbReference type="RefSeq" id="WP_094796815.1">
    <property type="nucleotide sequence ID" value="NZ_NEVK01000006.1"/>
</dbReference>
<organism evidence="2 3">
    <name type="scientific">Bordetella genomosp. 7</name>
    <dbReference type="NCBI Taxonomy" id="1416805"/>
    <lineage>
        <taxon>Bacteria</taxon>
        <taxon>Pseudomonadati</taxon>
        <taxon>Pseudomonadota</taxon>
        <taxon>Betaproteobacteria</taxon>
        <taxon>Burkholderiales</taxon>
        <taxon>Alcaligenaceae</taxon>
        <taxon>Bordetella</taxon>
    </lineage>
</organism>
<dbReference type="InterPro" id="IPR000834">
    <property type="entry name" value="Peptidase_M14"/>
</dbReference>
<accession>A0A261QY53</accession>